<dbReference type="GO" id="GO:0016020">
    <property type="term" value="C:membrane"/>
    <property type="evidence" value="ECO:0007669"/>
    <property type="project" value="UniProtKB-SubCell"/>
</dbReference>
<gene>
    <name evidence="6" type="ORF">FGIG_08655</name>
</gene>
<feature type="transmembrane region" description="Helical" evidence="5">
    <location>
        <begin position="181"/>
        <end position="201"/>
    </location>
</feature>
<keyword evidence="7" id="KW-1185">Reference proteome</keyword>
<evidence type="ECO:0000256" key="1">
    <source>
        <dbReference type="ARBA" id="ARBA00004141"/>
    </source>
</evidence>
<feature type="transmembrane region" description="Helical" evidence="5">
    <location>
        <begin position="249"/>
        <end position="272"/>
    </location>
</feature>
<comment type="subcellular location">
    <subcellularLocation>
        <location evidence="1">Membrane</location>
        <topology evidence="1">Multi-pass membrane protein</topology>
    </subcellularLocation>
</comment>
<evidence type="ECO:0000256" key="4">
    <source>
        <dbReference type="ARBA" id="ARBA00023136"/>
    </source>
</evidence>
<evidence type="ECO:0000256" key="3">
    <source>
        <dbReference type="ARBA" id="ARBA00022989"/>
    </source>
</evidence>
<evidence type="ECO:0000256" key="5">
    <source>
        <dbReference type="SAM" id="Phobius"/>
    </source>
</evidence>
<keyword evidence="3 5" id="KW-1133">Transmembrane helix</keyword>
<feature type="transmembrane region" description="Helical" evidence="5">
    <location>
        <begin position="83"/>
        <end position="105"/>
    </location>
</feature>
<evidence type="ECO:0000256" key="2">
    <source>
        <dbReference type="ARBA" id="ARBA00022692"/>
    </source>
</evidence>
<keyword evidence="4 5" id="KW-0472">Membrane</keyword>
<feature type="transmembrane region" description="Helical" evidence="5">
    <location>
        <begin position="213"/>
        <end position="237"/>
    </location>
</feature>
<evidence type="ECO:0000313" key="6">
    <source>
        <dbReference type="EMBL" id="TPP67701.1"/>
    </source>
</evidence>
<dbReference type="PANTHER" id="PTHR23423">
    <property type="entry name" value="ORGANIC SOLUTE TRANSPORTER-RELATED"/>
    <property type="match status" value="1"/>
</dbReference>
<comment type="caution">
    <text evidence="6">The sequence shown here is derived from an EMBL/GenBank/DDBJ whole genome shotgun (WGS) entry which is preliminary data.</text>
</comment>
<reference evidence="6 7" key="1">
    <citation type="submission" date="2019-04" db="EMBL/GenBank/DDBJ databases">
        <title>Annotation for the trematode Fasciola gigantica.</title>
        <authorList>
            <person name="Choi Y.-J."/>
        </authorList>
    </citation>
    <scope>NUCLEOTIDE SEQUENCE [LARGE SCALE GENOMIC DNA]</scope>
    <source>
        <strain evidence="6">Uganda_cow_1</strain>
    </source>
</reference>
<dbReference type="InterPro" id="IPR005178">
    <property type="entry name" value="Ostalpha/TMEM184C"/>
</dbReference>
<dbReference type="AlphaFoldDB" id="A0A504Z5L7"/>
<dbReference type="OrthoDB" id="5348404at2759"/>
<accession>A0A504Z5L7</accession>
<dbReference type="Proteomes" id="UP000316759">
    <property type="component" value="Unassembled WGS sequence"/>
</dbReference>
<dbReference type="EMBL" id="SUNJ01000393">
    <property type="protein sequence ID" value="TPP67701.1"/>
    <property type="molecule type" value="Genomic_DNA"/>
</dbReference>
<organism evidence="6 7">
    <name type="scientific">Fasciola gigantica</name>
    <name type="common">Giant liver fluke</name>
    <dbReference type="NCBI Taxonomy" id="46835"/>
    <lineage>
        <taxon>Eukaryota</taxon>
        <taxon>Metazoa</taxon>
        <taxon>Spiralia</taxon>
        <taxon>Lophotrochozoa</taxon>
        <taxon>Platyhelminthes</taxon>
        <taxon>Trematoda</taxon>
        <taxon>Digenea</taxon>
        <taxon>Plagiorchiida</taxon>
        <taxon>Echinostomata</taxon>
        <taxon>Echinostomatoidea</taxon>
        <taxon>Fasciolidae</taxon>
        <taxon>Fasciola</taxon>
    </lineage>
</organism>
<feature type="transmembrane region" description="Helical" evidence="5">
    <location>
        <begin position="284"/>
        <end position="313"/>
    </location>
</feature>
<evidence type="ECO:0000313" key="7">
    <source>
        <dbReference type="Proteomes" id="UP000316759"/>
    </source>
</evidence>
<feature type="transmembrane region" description="Helical" evidence="5">
    <location>
        <begin position="46"/>
        <end position="71"/>
    </location>
</feature>
<dbReference type="Pfam" id="PF03619">
    <property type="entry name" value="Solute_trans_a"/>
    <property type="match status" value="1"/>
</dbReference>
<proteinExistence type="predicted"/>
<dbReference type="SMART" id="SM01417">
    <property type="entry name" value="Solute_trans_a"/>
    <property type="match status" value="1"/>
</dbReference>
<feature type="transmembrane region" description="Helical" evidence="5">
    <location>
        <begin position="117"/>
        <end position="137"/>
    </location>
</feature>
<keyword evidence="2 5" id="KW-0812">Transmembrane</keyword>
<sequence length="457" mass="51184">MNSTFPLNAASSNATTGLSGFITNVTSVRGLYQSESYPTLTIVSSVYVQIFSVFCAFLACFISLHQIYCHLKHYTCFSEQRYIVRILTIVPAYSVYSFTSLMLALHAKVNSTFVEPIHDIAEAIAIYCFLALCYQYLGGEGSIMLELNGKTIGSSFFYGTCCFAGKPYTILFLRFCKVATLQYTFIKPFTSVLSIVLLVVKKYTVGDFNPTSGYLYLFLINNLTVTLALYGLLLFYFATREQLRPFSPILKFATIKAIIFFSFWQDVLFSILEWTHVIHGTSQFSAILITTACKNVLICFELVLTAIALRYAFPYSIYVMHHPPRLVLEMPDAGSDWTTGLGDPGTVDFKPQTVAVNKKLQTLRTDLLVGTAAFTDRVPGQGREPSLPWDIADPHETTDDDQLEHTVWDSRSSGAPLASISAGLKSSIDPRDIFVDAVHNFHPNYRHYTQTRLDDVT</sequence>
<dbReference type="STRING" id="46835.A0A504Z5L7"/>
<protein>
    <recommendedName>
        <fullName evidence="8">Transmembrane protein 184B</fullName>
    </recommendedName>
</protein>
<evidence type="ECO:0008006" key="8">
    <source>
        <dbReference type="Google" id="ProtNLM"/>
    </source>
</evidence>
<name>A0A504Z5L7_FASGI</name>